<dbReference type="PANTHER" id="PTHR32114:SF2">
    <property type="entry name" value="ABC TRANSPORTER ABCH.3"/>
    <property type="match status" value="1"/>
</dbReference>
<evidence type="ECO:0000256" key="1">
    <source>
        <dbReference type="SAM" id="Coils"/>
    </source>
</evidence>
<dbReference type="InterPro" id="IPR027417">
    <property type="entry name" value="P-loop_NTPase"/>
</dbReference>
<keyword evidence="1" id="KW-0175">Coiled coil</keyword>
<evidence type="ECO:0000259" key="2">
    <source>
        <dbReference type="Pfam" id="PF13476"/>
    </source>
</evidence>
<dbReference type="EMBL" id="CP151406">
    <property type="protein sequence ID" value="WZJ20167.1"/>
    <property type="molecule type" value="Genomic_DNA"/>
</dbReference>
<dbReference type="Pfam" id="PF13558">
    <property type="entry name" value="SbcC_Walker_B"/>
    <property type="match status" value="1"/>
</dbReference>
<accession>A0ABZ2XDX9</accession>
<dbReference type="RefSeq" id="WP_341742999.1">
    <property type="nucleotide sequence ID" value="NZ_CP151406.1"/>
</dbReference>
<dbReference type="Gene3D" id="3.40.50.300">
    <property type="entry name" value="P-loop containing nucleotide triphosphate hydrolases"/>
    <property type="match status" value="2"/>
</dbReference>
<dbReference type="SUPFAM" id="SSF52540">
    <property type="entry name" value="P-loop containing nucleoside triphosphate hydrolases"/>
    <property type="match status" value="2"/>
</dbReference>
<keyword evidence="4" id="KW-1185">Reference proteome</keyword>
<evidence type="ECO:0000313" key="4">
    <source>
        <dbReference type="Proteomes" id="UP001479520"/>
    </source>
</evidence>
<dbReference type="InterPro" id="IPR038729">
    <property type="entry name" value="Rad50/SbcC_AAA"/>
</dbReference>
<dbReference type="Pfam" id="PF13476">
    <property type="entry name" value="AAA_23"/>
    <property type="match status" value="1"/>
</dbReference>
<feature type="coiled-coil region" evidence="1">
    <location>
        <begin position="820"/>
        <end position="854"/>
    </location>
</feature>
<feature type="coiled-coil region" evidence="1">
    <location>
        <begin position="389"/>
        <end position="419"/>
    </location>
</feature>
<proteinExistence type="predicted"/>
<dbReference type="PANTHER" id="PTHR32114">
    <property type="entry name" value="ABC TRANSPORTER ABCH.3"/>
    <property type="match status" value="1"/>
</dbReference>
<evidence type="ECO:0000313" key="3">
    <source>
        <dbReference type="EMBL" id="WZJ20167.1"/>
    </source>
</evidence>
<sequence>MKILTLRLKNLNSLKGEWTVDFTRPPFTDNALFAITGPTGAGKSTLLDAICLALYHQTPRLKTISAADNDIMTRHTADCLAEVEFEVKGAVYRAFWSQRRARDKADGALQAPKVELAAVGKNGDGTILSTQTNDKLKRVAEITGLDFPRFTKSMLLAQGGFAAFLNASANERAELLEELTGSEIYGEISRKVFEQAREARDKLAQLKARADGMELMSDEQRAAMLQESAVLETQLADLQRQHTQTQAQRQWRLDLAQAEQEVTAALTRQQAADAALAAAAPELKRLADSEPAAALQPLHQQWQQADAAARQTAAERQALHGERSRLQAAQLAGHDTAASHAAAVAAQAQQTLQQSRRDAREIDDFCTAHAQRAQLGERLGVWDQQFRQRDKLARELTAQQQAQQKLAAEQAANERQRAAQQLTVDAAQKAKTAADAALETSRAEQNQRLAGQTLAELRAHWQREQAAGNRWQQLDALARQRRELTAQQAAQAQQLQQGEQQIAARESRLVALREQHKVLNAQVADKQKLLEQERLIRSLADHRRQLQPGQPCPLCGAHEHPAIADYAALDVSATEAALLAAQKSLAELVDKGQQLRDEQTKAKTAHAALQEQQTKTARDLARLADDWQTQLAALPAGTLPVDAWQDAKIIAAARNAAEQCLVALDERMKAAERGEQAVNAATKTAADAAQALLAAGNQLQLLIQAGQTTALRQAEIAKASQGIAAEQAELDARLKETLTDIPADPAAWLAERDAEWQHWQQTQRRRQELATQLVQQQERADAAQTQATHWAEQAAQLRTAATDALPPTPTSAEADPAAALARCAERLAELGQQLAALQGRQAQLDANLARQQQTLADAASAWQTALAASPFKDLDAYTAALLPAEERQRLQEARETRQATKQQADALLQAAREKLARLHAAPNLPASASGENEVPPLADLDTTLAQLDQQRRELSEQLGARRALLARDQEARQSQQALFQEIAVQTADADLWQRLDGLIGSAKGDKFRKFAQGLTLDHLLQLANGHLARLHGRYLLRRKSSGELELDIVDSWQGEVARDTRTLSGGESFLVSLALALALSDLVSHKTSIDSLFLDEGFGTLDADTLEIALNALDTLNASGKMIGVISHVDGMKERIPAQIRVEKGGGVGYSRLCLAG</sequence>
<feature type="coiled-coil region" evidence="1">
    <location>
        <begin position="189"/>
        <end position="248"/>
    </location>
</feature>
<reference evidence="3 4" key="1">
    <citation type="submission" date="2024-04" db="EMBL/GenBank/DDBJ databases">
        <title>Dissimilatory iodate-reducing microorganisms contribute to the enrichment of iodine in groundwater.</title>
        <authorList>
            <person name="Jiang Z."/>
        </authorList>
    </citation>
    <scope>NUCLEOTIDE SEQUENCE [LARGE SCALE GENOMIC DNA]</scope>
    <source>
        <strain evidence="3 4">NCP973</strain>
    </source>
</reference>
<dbReference type="Proteomes" id="UP001479520">
    <property type="component" value="Chromosome"/>
</dbReference>
<name>A0ABZ2XDX9_9RHOO</name>
<organism evidence="3 4">
    <name type="scientific">Azonexus hydrophilus</name>
    <dbReference type="NCBI Taxonomy" id="418702"/>
    <lineage>
        <taxon>Bacteria</taxon>
        <taxon>Pseudomonadati</taxon>
        <taxon>Pseudomonadota</taxon>
        <taxon>Betaproteobacteria</taxon>
        <taxon>Rhodocyclales</taxon>
        <taxon>Azonexaceae</taxon>
        <taxon>Azonexus</taxon>
    </lineage>
</organism>
<gene>
    <name evidence="3" type="ORF">AADV58_09355</name>
</gene>
<feature type="coiled-coil region" evidence="1">
    <location>
        <begin position="890"/>
        <end position="957"/>
    </location>
</feature>
<feature type="coiled-coil region" evidence="1">
    <location>
        <begin position="474"/>
        <end position="529"/>
    </location>
</feature>
<protein>
    <submittedName>
        <fullName evidence="3">AAA family ATPase</fullName>
    </submittedName>
</protein>
<feature type="domain" description="Rad50/SbcC-type AAA" evidence="2">
    <location>
        <begin position="6"/>
        <end position="209"/>
    </location>
</feature>